<dbReference type="EMBL" id="MKIR01000001">
    <property type="protein sequence ID" value="OFI50316.1"/>
    <property type="molecule type" value="Genomic_DNA"/>
</dbReference>
<keyword evidence="4" id="KW-1185">Reference proteome</keyword>
<dbReference type="GO" id="GO:0008080">
    <property type="term" value="F:N-acetyltransferase activity"/>
    <property type="evidence" value="ECO:0007669"/>
    <property type="project" value="InterPro"/>
</dbReference>
<dbReference type="Pfam" id="PF00583">
    <property type="entry name" value="Acetyltransf_1"/>
    <property type="match status" value="1"/>
</dbReference>
<dbReference type="InterPro" id="IPR016181">
    <property type="entry name" value="Acyl_CoA_acyltransferase"/>
</dbReference>
<evidence type="ECO:0000313" key="4">
    <source>
        <dbReference type="Proteomes" id="UP000178622"/>
    </source>
</evidence>
<dbReference type="PANTHER" id="PTHR13947:SF37">
    <property type="entry name" value="LD18367P"/>
    <property type="match status" value="1"/>
</dbReference>
<dbReference type="RefSeq" id="WP_070790981.1">
    <property type="nucleotide sequence ID" value="NZ_MKIR01000001.1"/>
</dbReference>
<feature type="domain" description="N-acetyltransferase" evidence="2">
    <location>
        <begin position="4"/>
        <end position="163"/>
    </location>
</feature>
<evidence type="ECO:0000256" key="1">
    <source>
        <dbReference type="ARBA" id="ARBA00022679"/>
    </source>
</evidence>
<dbReference type="SUPFAM" id="SSF55729">
    <property type="entry name" value="Acyl-CoA N-acyltransferases (Nat)"/>
    <property type="match status" value="1"/>
</dbReference>
<dbReference type="AlphaFoldDB" id="A0A1E8GQL3"/>
<accession>A0A1E8GQL3</accession>
<name>A0A1E8GQL3_9LACT</name>
<dbReference type="PANTHER" id="PTHR13947">
    <property type="entry name" value="GNAT FAMILY N-ACETYLTRANSFERASE"/>
    <property type="match status" value="1"/>
</dbReference>
<dbReference type="InterPro" id="IPR050769">
    <property type="entry name" value="NAT_camello-type"/>
</dbReference>
<organism evidence="3 4">
    <name type="scientific">Floricoccus tropicus</name>
    <dbReference type="NCBI Taxonomy" id="1859473"/>
    <lineage>
        <taxon>Bacteria</taxon>
        <taxon>Bacillati</taxon>
        <taxon>Bacillota</taxon>
        <taxon>Bacilli</taxon>
        <taxon>Lactobacillales</taxon>
        <taxon>Streptococcaceae</taxon>
        <taxon>Floricoccus</taxon>
    </lineage>
</organism>
<evidence type="ECO:0000259" key="2">
    <source>
        <dbReference type="PROSITE" id="PS51186"/>
    </source>
</evidence>
<protein>
    <recommendedName>
        <fullName evidence="2">N-acetyltransferase domain-containing protein</fullName>
    </recommendedName>
</protein>
<dbReference type="InterPro" id="IPR000182">
    <property type="entry name" value="GNAT_dom"/>
</dbReference>
<keyword evidence="1" id="KW-0808">Transferase</keyword>
<dbReference type="PROSITE" id="PS51186">
    <property type="entry name" value="GNAT"/>
    <property type="match status" value="1"/>
</dbReference>
<sequence>MEKIQIIKFDKKYQDDMVNFILDIQQNEFGVAITLDDQPDLLNITHHYEDKDGLFLLAMDTENENVIGTIALVKLDENKSALKKVFVDPKYRGEYRVGQKLLDAVVDFARETDIEKIYLGSTAMMKRAHNFYKKNGFVEEDFSVFPKDFPIVEVDSIFMVKDL</sequence>
<evidence type="ECO:0000313" key="3">
    <source>
        <dbReference type="EMBL" id="OFI50316.1"/>
    </source>
</evidence>
<dbReference type="CDD" id="cd04301">
    <property type="entry name" value="NAT_SF"/>
    <property type="match status" value="1"/>
</dbReference>
<proteinExistence type="predicted"/>
<dbReference type="Proteomes" id="UP000178622">
    <property type="component" value="Unassembled WGS sequence"/>
</dbReference>
<dbReference type="Gene3D" id="3.40.630.30">
    <property type="match status" value="1"/>
</dbReference>
<dbReference type="OrthoDB" id="9799681at2"/>
<dbReference type="STRING" id="1859473.BG261_00055"/>
<gene>
    <name evidence="3" type="ORF">BG261_00055</name>
</gene>
<comment type="caution">
    <text evidence="3">The sequence shown here is derived from an EMBL/GenBank/DDBJ whole genome shotgun (WGS) entry which is preliminary data.</text>
</comment>
<reference evidence="4" key="1">
    <citation type="submission" date="2016-09" db="EMBL/GenBank/DDBJ databases">
        <title>Draft genome sequence of a novel species of the family Streptococcaceae isolated from flowers.</title>
        <authorList>
            <person name="Chuah L.-O."/>
            <person name="Yap K.-P."/>
            <person name="Thong K.L."/>
            <person name="Liong M.T."/>
            <person name="Ahmad R."/>
            <person name="Rusul G."/>
        </authorList>
    </citation>
    <scope>NUCLEOTIDE SEQUENCE [LARGE SCALE GENOMIC DNA]</scope>
    <source>
        <strain evidence="4">DF1</strain>
    </source>
</reference>